<name>A0A4Z2IPK3_9TELE</name>
<feature type="region of interest" description="Disordered" evidence="1">
    <location>
        <begin position="67"/>
        <end position="101"/>
    </location>
</feature>
<proteinExistence type="predicted"/>
<dbReference type="Proteomes" id="UP000314294">
    <property type="component" value="Unassembled WGS sequence"/>
</dbReference>
<organism evidence="2 3">
    <name type="scientific">Liparis tanakae</name>
    <name type="common">Tanaka's snailfish</name>
    <dbReference type="NCBI Taxonomy" id="230148"/>
    <lineage>
        <taxon>Eukaryota</taxon>
        <taxon>Metazoa</taxon>
        <taxon>Chordata</taxon>
        <taxon>Craniata</taxon>
        <taxon>Vertebrata</taxon>
        <taxon>Euteleostomi</taxon>
        <taxon>Actinopterygii</taxon>
        <taxon>Neopterygii</taxon>
        <taxon>Teleostei</taxon>
        <taxon>Neoteleostei</taxon>
        <taxon>Acanthomorphata</taxon>
        <taxon>Eupercaria</taxon>
        <taxon>Perciformes</taxon>
        <taxon>Cottioidei</taxon>
        <taxon>Cottales</taxon>
        <taxon>Liparidae</taxon>
        <taxon>Liparis</taxon>
    </lineage>
</organism>
<evidence type="ECO:0000313" key="2">
    <source>
        <dbReference type="EMBL" id="TNN79103.1"/>
    </source>
</evidence>
<evidence type="ECO:0000313" key="3">
    <source>
        <dbReference type="Proteomes" id="UP000314294"/>
    </source>
</evidence>
<comment type="caution">
    <text evidence="2">The sequence shown here is derived from an EMBL/GenBank/DDBJ whole genome shotgun (WGS) entry which is preliminary data.</text>
</comment>
<evidence type="ECO:0000256" key="1">
    <source>
        <dbReference type="SAM" id="MobiDB-lite"/>
    </source>
</evidence>
<keyword evidence="3" id="KW-1185">Reference proteome</keyword>
<feature type="compositionally biased region" description="Basic and acidic residues" evidence="1">
    <location>
        <begin position="67"/>
        <end position="93"/>
    </location>
</feature>
<accession>A0A4Z2IPK3</accession>
<dbReference type="AlphaFoldDB" id="A0A4Z2IPK3"/>
<protein>
    <submittedName>
        <fullName evidence="2">Uncharacterized protein</fullName>
    </submittedName>
</protein>
<gene>
    <name evidence="2" type="ORF">EYF80_010782</name>
</gene>
<dbReference type="EMBL" id="SRLO01000068">
    <property type="protein sequence ID" value="TNN79103.1"/>
    <property type="molecule type" value="Genomic_DNA"/>
</dbReference>
<sequence>MQKPRARRRGLEPRGERGRRATAFDRIILPPAALTWVKTPWFPLPVSPRVGLGPLTFGLAQFYTDYSRNDAEPPRVPKESKERWTRGRKETSRRGLRGPRLRGRRQMLSRQCRSCVAISSYIWLLGLRRRCLQPPGPASTPIGWWHIPIL</sequence>
<reference evidence="2 3" key="1">
    <citation type="submission" date="2019-03" db="EMBL/GenBank/DDBJ databases">
        <title>First draft genome of Liparis tanakae, snailfish: a comprehensive survey of snailfish specific genes.</title>
        <authorList>
            <person name="Kim W."/>
            <person name="Song I."/>
            <person name="Jeong J.-H."/>
            <person name="Kim D."/>
            <person name="Kim S."/>
            <person name="Ryu S."/>
            <person name="Song J.Y."/>
            <person name="Lee S.K."/>
        </authorList>
    </citation>
    <scope>NUCLEOTIDE SEQUENCE [LARGE SCALE GENOMIC DNA]</scope>
    <source>
        <tissue evidence="2">Muscle</tissue>
    </source>
</reference>